<proteinExistence type="predicted"/>
<dbReference type="AlphaFoldDB" id="A0AAN7U3E9"/>
<dbReference type="GO" id="GO:0005634">
    <property type="term" value="C:nucleus"/>
    <property type="evidence" value="ECO:0007669"/>
    <property type="project" value="UniProtKB-UniRule"/>
</dbReference>
<dbReference type="Proteomes" id="UP001305414">
    <property type="component" value="Unassembled WGS sequence"/>
</dbReference>
<dbReference type="GO" id="GO:0010468">
    <property type="term" value="P:regulation of gene expression"/>
    <property type="evidence" value="ECO:0007669"/>
    <property type="project" value="TreeGrafter"/>
</dbReference>
<feature type="region of interest" description="Disordered" evidence="4">
    <location>
        <begin position="516"/>
        <end position="546"/>
    </location>
</feature>
<keyword evidence="7" id="KW-1185">Reference proteome</keyword>
<evidence type="ECO:0000313" key="7">
    <source>
        <dbReference type="Proteomes" id="UP001305414"/>
    </source>
</evidence>
<dbReference type="GO" id="GO:0003677">
    <property type="term" value="F:DNA binding"/>
    <property type="evidence" value="ECO:0007669"/>
    <property type="project" value="UniProtKB-UniRule"/>
</dbReference>
<dbReference type="InterPro" id="IPR036910">
    <property type="entry name" value="HMG_box_dom_sf"/>
</dbReference>
<feature type="compositionally biased region" description="Polar residues" evidence="4">
    <location>
        <begin position="358"/>
        <end position="368"/>
    </location>
</feature>
<evidence type="ECO:0000259" key="5">
    <source>
        <dbReference type="PROSITE" id="PS50118"/>
    </source>
</evidence>
<feature type="compositionally biased region" description="Polar residues" evidence="4">
    <location>
        <begin position="316"/>
        <end position="335"/>
    </location>
</feature>
<feature type="compositionally biased region" description="Basic and acidic residues" evidence="4">
    <location>
        <begin position="112"/>
        <end position="130"/>
    </location>
</feature>
<feature type="compositionally biased region" description="Basic and acidic residues" evidence="4">
    <location>
        <begin position="213"/>
        <end position="224"/>
    </location>
</feature>
<feature type="region of interest" description="Disordered" evidence="4">
    <location>
        <begin position="213"/>
        <end position="250"/>
    </location>
</feature>
<feature type="DNA-binding region" description="HMG box" evidence="3">
    <location>
        <begin position="166"/>
        <end position="232"/>
    </location>
</feature>
<dbReference type="Pfam" id="PF00505">
    <property type="entry name" value="HMG_box"/>
    <property type="match status" value="1"/>
</dbReference>
<dbReference type="SMART" id="SM00398">
    <property type="entry name" value="HMG"/>
    <property type="match status" value="1"/>
</dbReference>
<protein>
    <recommendedName>
        <fullName evidence="5">HMG box domain-containing protein</fullName>
    </recommendedName>
</protein>
<accession>A0AAN7U3E9</accession>
<feature type="domain" description="HMG box" evidence="5">
    <location>
        <begin position="166"/>
        <end position="232"/>
    </location>
</feature>
<reference evidence="6 7" key="1">
    <citation type="submission" date="2023-10" db="EMBL/GenBank/DDBJ databases">
        <title>Draft genome sequence of Xylaria bambusicola isolate GMP-LS, the root and basal stem rot pathogen of sugarcane in Indonesia.</title>
        <authorList>
            <person name="Selvaraj P."/>
            <person name="Muralishankar V."/>
            <person name="Muruganantham S."/>
            <person name="Sp S."/>
            <person name="Haryani S."/>
            <person name="Lau K.J.X."/>
            <person name="Naqvi N.I."/>
        </authorList>
    </citation>
    <scope>NUCLEOTIDE SEQUENCE [LARGE SCALE GENOMIC DNA]</scope>
    <source>
        <strain evidence="6">GMP-LS</strain>
    </source>
</reference>
<dbReference type="InterPro" id="IPR051965">
    <property type="entry name" value="ChromReg_NeuronalGeneExpr"/>
</dbReference>
<dbReference type="SUPFAM" id="SSF47769">
    <property type="entry name" value="SAM/Pointed domain"/>
    <property type="match status" value="1"/>
</dbReference>
<comment type="caution">
    <text evidence="6">The sequence shown here is derived from an EMBL/GenBank/DDBJ whole genome shotgun (WGS) entry which is preliminary data.</text>
</comment>
<dbReference type="PANTHER" id="PTHR46040">
    <property type="entry name" value="HIGH MOBILITY GROUP PROTEIN 2"/>
    <property type="match status" value="1"/>
</dbReference>
<evidence type="ECO:0000256" key="1">
    <source>
        <dbReference type="ARBA" id="ARBA00023125"/>
    </source>
</evidence>
<dbReference type="InterPro" id="IPR009071">
    <property type="entry name" value="HMG_box_dom"/>
</dbReference>
<dbReference type="PANTHER" id="PTHR46040:SF3">
    <property type="entry name" value="HIGH MOBILITY GROUP PROTEIN 2"/>
    <property type="match status" value="1"/>
</dbReference>
<keyword evidence="1 3" id="KW-0238">DNA-binding</keyword>
<feature type="region of interest" description="Disordered" evidence="4">
    <location>
        <begin position="274"/>
        <end position="335"/>
    </location>
</feature>
<dbReference type="PROSITE" id="PS50118">
    <property type="entry name" value="HMG_BOX_2"/>
    <property type="match status" value="1"/>
</dbReference>
<dbReference type="InterPro" id="IPR013761">
    <property type="entry name" value="SAM/pointed_sf"/>
</dbReference>
<feature type="region of interest" description="Disordered" evidence="4">
    <location>
        <begin position="474"/>
        <end position="495"/>
    </location>
</feature>
<dbReference type="SUPFAM" id="SSF47095">
    <property type="entry name" value="HMG-box"/>
    <property type="match status" value="1"/>
</dbReference>
<dbReference type="EMBL" id="JAWHQM010000001">
    <property type="protein sequence ID" value="KAK5624615.1"/>
    <property type="molecule type" value="Genomic_DNA"/>
</dbReference>
<evidence type="ECO:0000256" key="3">
    <source>
        <dbReference type="PROSITE-ProRule" id="PRU00267"/>
    </source>
</evidence>
<dbReference type="Gene3D" id="1.10.150.50">
    <property type="entry name" value="Transcription Factor, Ets-1"/>
    <property type="match status" value="1"/>
</dbReference>
<sequence length="594" mass="64272">MNFLETIFGELGITQYLGAFIDQGFDSWETILDITESDLYAPIVHIAQYPFNANSGPSDALGVKLGHRRVSDLTFPLHSVNCSDLVKKLQRRIANYRGVAPDASLTSPTRTSIEDVRHDSNRTDADRPDVKTGPIVAASKGSFCCTETRLAPPHYGTRAKLTVTIARRACTGTAAVSLQMREDLKGQNLTFTEIAKLVGENWQNLGRAEKEPFEKQANEAKEKYNQAYPSTRRHRNARSTMNTSSSSERDKLLNRKVFSYTANFELEKDAAKRLKTDAESTRGSSTSGVSIGPGGTTSGTGSGSESQHGSEPPPSRQQRLGSIASLSTSTSHVDDSLTSPLFLCQEEAHSGRRRGLSSPHSRNGSIHSVNHRMGWDGQYQPGDVPSSGASWLDSRNVPSMISLSPEVGVPSIYPTQYRPSRSSRSSGSTTNSQTPSLKHEQSSHGSNSSTSPYPPRTPSDASLPIHALLSTKADSPAPSYVQSGPSHPMNGHIPKVSLPLQQTQTQHTQPSRIAGGFHHASHYNSGMPGPIPEQRTNRPPDPPGPLGEILHEATANLPQDTGFVTMTRQSGNGDTGLDGITALLRAREIVDRRP</sequence>
<evidence type="ECO:0000313" key="6">
    <source>
        <dbReference type="EMBL" id="KAK5624615.1"/>
    </source>
</evidence>
<feature type="compositionally biased region" description="Low complexity" evidence="4">
    <location>
        <begin position="418"/>
        <end position="434"/>
    </location>
</feature>
<feature type="region of interest" description="Disordered" evidence="4">
    <location>
        <begin position="103"/>
        <end position="132"/>
    </location>
</feature>
<evidence type="ECO:0000256" key="4">
    <source>
        <dbReference type="SAM" id="MobiDB-lite"/>
    </source>
</evidence>
<evidence type="ECO:0000256" key="2">
    <source>
        <dbReference type="ARBA" id="ARBA00023242"/>
    </source>
</evidence>
<name>A0AAN7U3E9_9PEZI</name>
<dbReference type="Gene3D" id="1.10.30.10">
    <property type="entry name" value="High mobility group box domain"/>
    <property type="match status" value="1"/>
</dbReference>
<keyword evidence="2 3" id="KW-0539">Nucleus</keyword>
<gene>
    <name evidence="6" type="ORF">RRF57_000331</name>
</gene>
<feature type="compositionally biased region" description="Gly residues" evidence="4">
    <location>
        <begin position="291"/>
        <end position="302"/>
    </location>
</feature>
<organism evidence="6 7">
    <name type="scientific">Xylaria bambusicola</name>
    <dbReference type="NCBI Taxonomy" id="326684"/>
    <lineage>
        <taxon>Eukaryota</taxon>
        <taxon>Fungi</taxon>
        <taxon>Dikarya</taxon>
        <taxon>Ascomycota</taxon>
        <taxon>Pezizomycotina</taxon>
        <taxon>Sordariomycetes</taxon>
        <taxon>Xylariomycetidae</taxon>
        <taxon>Xylariales</taxon>
        <taxon>Xylariaceae</taxon>
        <taxon>Xylaria</taxon>
    </lineage>
</organism>
<feature type="region of interest" description="Disordered" evidence="4">
    <location>
        <begin position="349"/>
        <end position="462"/>
    </location>
</feature>